<dbReference type="InterPro" id="IPR011329">
    <property type="entry name" value="Killer_tox_Kp4/SMK"/>
</dbReference>
<keyword evidence="3" id="KW-1185">Reference proteome</keyword>
<dbReference type="InterPro" id="IPR015131">
    <property type="entry name" value="Killer_tox_Kp4"/>
</dbReference>
<dbReference type="Pfam" id="PF09044">
    <property type="entry name" value="Kp4"/>
    <property type="match status" value="1"/>
</dbReference>
<dbReference type="SUPFAM" id="SSF55221">
    <property type="entry name" value="Yeast killer toxins"/>
    <property type="match status" value="1"/>
</dbReference>
<reference evidence="2" key="1">
    <citation type="submission" date="2020-01" db="EMBL/GenBank/DDBJ databases">
        <title>Identification and distribution of gene clusters putatively required for synthesis of sphingolipid metabolism inhibitors in phylogenetically diverse species of the filamentous fungus Fusarium.</title>
        <authorList>
            <person name="Kim H.-S."/>
            <person name="Busman M."/>
            <person name="Brown D.W."/>
            <person name="Divon H."/>
            <person name="Uhlig S."/>
            <person name="Proctor R.H."/>
        </authorList>
    </citation>
    <scope>NUCLEOTIDE SEQUENCE</scope>
    <source>
        <strain evidence="2">NRRL 53441</strain>
    </source>
</reference>
<dbReference type="AlphaFoldDB" id="A0A8H4NV76"/>
<sequence>MSLPLSMEPEAQSRWHKSIYQRAPNNLYKLRVLDNDTPVQAATPFLQKSYRYNLAMQFSTFNLFVLTLAGAISSADALGINCRGSAKCSGLWGPGDVARSLTNAINNIDENRWYYNGEHIACVGNQAGNGGGYCAFLQNTGGAPGRNIKGLAHFIPEHGCKMCGSVPYFYPSDNNVANGQLTYNYVDNPCNVAGTKLC</sequence>
<accession>A0A8H4NV76</accession>
<dbReference type="EMBL" id="JAADJG010000309">
    <property type="protein sequence ID" value="KAF4448965.1"/>
    <property type="molecule type" value="Genomic_DNA"/>
</dbReference>
<dbReference type="Gene3D" id="3.30.430.10">
    <property type="entry name" value="Killer Toxin P4, subunit A"/>
    <property type="match status" value="1"/>
</dbReference>
<evidence type="ECO:0000313" key="3">
    <source>
        <dbReference type="Proteomes" id="UP000605986"/>
    </source>
</evidence>
<dbReference type="Proteomes" id="UP000605986">
    <property type="component" value="Unassembled WGS sequence"/>
</dbReference>
<comment type="caution">
    <text evidence="2">The sequence shown here is derived from an EMBL/GenBank/DDBJ whole genome shotgun (WGS) entry which is preliminary data.</text>
</comment>
<gene>
    <name evidence="2" type="ORF">F53441_7615</name>
</gene>
<protein>
    <submittedName>
        <fullName evidence="2">Killer toxin, Kp4</fullName>
    </submittedName>
</protein>
<feature type="domain" description="Killer toxin Kp4" evidence="1">
    <location>
        <begin position="67"/>
        <end position="187"/>
    </location>
</feature>
<dbReference type="GO" id="GO:0005576">
    <property type="term" value="C:extracellular region"/>
    <property type="evidence" value="ECO:0007669"/>
    <property type="project" value="InterPro"/>
</dbReference>
<evidence type="ECO:0000259" key="1">
    <source>
        <dbReference type="Pfam" id="PF09044"/>
    </source>
</evidence>
<name>A0A8H4NV76_9HYPO</name>
<proteinExistence type="predicted"/>
<organism evidence="2 3">
    <name type="scientific">Fusarium austroafricanum</name>
    <dbReference type="NCBI Taxonomy" id="2364996"/>
    <lineage>
        <taxon>Eukaryota</taxon>
        <taxon>Fungi</taxon>
        <taxon>Dikarya</taxon>
        <taxon>Ascomycota</taxon>
        <taxon>Pezizomycotina</taxon>
        <taxon>Sordariomycetes</taxon>
        <taxon>Hypocreomycetidae</taxon>
        <taxon>Hypocreales</taxon>
        <taxon>Nectriaceae</taxon>
        <taxon>Fusarium</taxon>
        <taxon>Fusarium concolor species complex</taxon>
    </lineage>
</organism>
<evidence type="ECO:0000313" key="2">
    <source>
        <dbReference type="EMBL" id="KAF4448965.1"/>
    </source>
</evidence>
<dbReference type="OrthoDB" id="4177994at2759"/>